<feature type="signal peptide" evidence="1">
    <location>
        <begin position="1"/>
        <end position="23"/>
    </location>
</feature>
<dbReference type="RefSeq" id="WP_316682933.1">
    <property type="nucleotide sequence ID" value="NZ_CATZLL010000029.1"/>
</dbReference>
<evidence type="ECO:0000313" key="3">
    <source>
        <dbReference type="EMBL" id="CAJ0822852.1"/>
    </source>
</evidence>
<keyword evidence="1" id="KW-0732">Signal</keyword>
<feature type="domain" description="EF-hand" evidence="2">
    <location>
        <begin position="38"/>
        <end position="73"/>
    </location>
</feature>
<reference evidence="3 4" key="1">
    <citation type="submission" date="2023-07" db="EMBL/GenBank/DDBJ databases">
        <authorList>
            <person name="Peeters C."/>
        </authorList>
    </citation>
    <scope>NUCLEOTIDE SEQUENCE [LARGE SCALE GENOMIC DNA]</scope>
    <source>
        <strain evidence="3 4">LMG 18101</strain>
    </source>
</reference>
<dbReference type="InterPro" id="IPR011992">
    <property type="entry name" value="EF-hand-dom_pair"/>
</dbReference>
<dbReference type="InterPro" id="IPR002048">
    <property type="entry name" value="EF_hand_dom"/>
</dbReference>
<proteinExistence type="predicted"/>
<evidence type="ECO:0000259" key="2">
    <source>
        <dbReference type="PROSITE" id="PS50222"/>
    </source>
</evidence>
<evidence type="ECO:0000256" key="1">
    <source>
        <dbReference type="SAM" id="SignalP"/>
    </source>
</evidence>
<sequence>MILRKSCAGLVIMAAFVCTNTSAQQQTEQEPMQWSLKEAKAKIAERFKAADTNHDGKLTREEAKAGMPRVYENFDKIDIRKRGYVTQRQIGAYWSKVSGAQEQKDNPVWN</sequence>
<accession>A0ABN9JWJ7</accession>
<protein>
    <recommendedName>
        <fullName evidence="2">EF-hand domain-containing protein</fullName>
    </recommendedName>
</protein>
<dbReference type="PROSITE" id="PS50222">
    <property type="entry name" value="EF_HAND_2"/>
    <property type="match status" value="1"/>
</dbReference>
<gene>
    <name evidence="3" type="ORF">LMG18101_05215</name>
</gene>
<keyword evidence="4" id="KW-1185">Reference proteome</keyword>
<organism evidence="3 4">
    <name type="scientific">Ralstonia flaminis</name>
    <dbReference type="NCBI Taxonomy" id="3058597"/>
    <lineage>
        <taxon>Bacteria</taxon>
        <taxon>Pseudomonadati</taxon>
        <taxon>Pseudomonadota</taxon>
        <taxon>Betaproteobacteria</taxon>
        <taxon>Burkholderiales</taxon>
        <taxon>Burkholderiaceae</taxon>
        <taxon>Ralstonia</taxon>
    </lineage>
</organism>
<dbReference type="EMBL" id="CATZLL010000029">
    <property type="protein sequence ID" value="CAJ0822852.1"/>
    <property type="molecule type" value="Genomic_DNA"/>
</dbReference>
<feature type="chain" id="PRO_5047474973" description="EF-hand domain-containing protein" evidence="1">
    <location>
        <begin position="24"/>
        <end position="110"/>
    </location>
</feature>
<name>A0ABN9JWJ7_9RALS</name>
<comment type="caution">
    <text evidence="3">The sequence shown here is derived from an EMBL/GenBank/DDBJ whole genome shotgun (WGS) entry which is preliminary data.</text>
</comment>
<dbReference type="Gene3D" id="1.10.238.10">
    <property type="entry name" value="EF-hand"/>
    <property type="match status" value="1"/>
</dbReference>
<dbReference type="SUPFAM" id="SSF47473">
    <property type="entry name" value="EF-hand"/>
    <property type="match status" value="1"/>
</dbReference>
<dbReference type="Proteomes" id="UP001189757">
    <property type="component" value="Unassembled WGS sequence"/>
</dbReference>
<evidence type="ECO:0000313" key="4">
    <source>
        <dbReference type="Proteomes" id="UP001189757"/>
    </source>
</evidence>